<dbReference type="Gene3D" id="3.40.930.10">
    <property type="entry name" value="Mannitol-specific EII, Chain A"/>
    <property type="match status" value="1"/>
</dbReference>
<name>A0ABU1XZS0_9GAMM</name>
<dbReference type="RefSeq" id="WP_310236864.1">
    <property type="nucleotide sequence ID" value="NZ_JAVDWO010000012.1"/>
</dbReference>
<proteinExistence type="predicted"/>
<dbReference type="EMBL" id="JAVDWO010000012">
    <property type="protein sequence ID" value="MDR7194098.1"/>
    <property type="molecule type" value="Genomic_DNA"/>
</dbReference>
<dbReference type="PANTHER" id="PTHR47738:SF1">
    <property type="entry name" value="NITROGEN REGULATORY PROTEIN"/>
    <property type="match status" value="1"/>
</dbReference>
<dbReference type="InterPro" id="IPR002178">
    <property type="entry name" value="PTS_EIIA_type-2_dom"/>
</dbReference>
<dbReference type="Proteomes" id="UP001256588">
    <property type="component" value="Unassembled WGS sequence"/>
</dbReference>
<dbReference type="InterPro" id="IPR051541">
    <property type="entry name" value="PTS_SugarTrans_NitroReg"/>
</dbReference>
<evidence type="ECO:0000313" key="3">
    <source>
        <dbReference type="Proteomes" id="UP001256588"/>
    </source>
</evidence>
<comment type="caution">
    <text evidence="2">The sequence shown here is derived from an EMBL/GenBank/DDBJ whole genome shotgun (WGS) entry which is preliminary data.</text>
</comment>
<evidence type="ECO:0000313" key="2">
    <source>
        <dbReference type="EMBL" id="MDR7194098.1"/>
    </source>
</evidence>
<sequence>MSFSDLLSADRIVMLVAPGSRDVVLDSAARLLAGNSPTLTPLLGHALREREQLGSTGIGRGVAIPHARSTAFREPRAAFLRLSHPIDFNAADGQPVDLVFAMCVPDHQVEQHLQTLAGLVEHFSSADFRDDLRSARDLARLRSLLLEVAPLAPIDAARA</sequence>
<dbReference type="InterPro" id="IPR016152">
    <property type="entry name" value="PTrfase/Anion_transptr"/>
</dbReference>
<dbReference type="CDD" id="cd00211">
    <property type="entry name" value="PTS_IIA_fru"/>
    <property type="match status" value="1"/>
</dbReference>
<keyword evidence="3" id="KW-1185">Reference proteome</keyword>
<protein>
    <submittedName>
        <fullName evidence="2">PTS system nitrogen regulatory IIA component</fullName>
    </submittedName>
</protein>
<accession>A0ABU1XZS0</accession>
<gene>
    <name evidence="2" type="ORF">J2W68_002840</name>
</gene>
<dbReference type="PROSITE" id="PS51094">
    <property type="entry name" value="PTS_EIIA_TYPE_2"/>
    <property type="match status" value="1"/>
</dbReference>
<reference evidence="2 3" key="1">
    <citation type="submission" date="2023-07" db="EMBL/GenBank/DDBJ databases">
        <title>Sorghum-associated microbial communities from plants grown in Nebraska, USA.</title>
        <authorList>
            <person name="Schachtman D."/>
        </authorList>
    </citation>
    <scope>NUCLEOTIDE SEQUENCE [LARGE SCALE GENOMIC DNA]</scope>
    <source>
        <strain evidence="2 3">4099</strain>
    </source>
</reference>
<dbReference type="Pfam" id="PF00359">
    <property type="entry name" value="PTS_EIIA_2"/>
    <property type="match status" value="1"/>
</dbReference>
<organism evidence="2 3">
    <name type="scientific">Luteimonas terrae</name>
    <dbReference type="NCBI Taxonomy" id="1530191"/>
    <lineage>
        <taxon>Bacteria</taxon>
        <taxon>Pseudomonadati</taxon>
        <taxon>Pseudomonadota</taxon>
        <taxon>Gammaproteobacteria</taxon>
        <taxon>Lysobacterales</taxon>
        <taxon>Lysobacteraceae</taxon>
        <taxon>Luteimonas</taxon>
    </lineage>
</organism>
<feature type="domain" description="PTS EIIA type-2" evidence="1">
    <location>
        <begin position="5"/>
        <end position="148"/>
    </location>
</feature>
<dbReference type="SUPFAM" id="SSF55804">
    <property type="entry name" value="Phoshotransferase/anion transport protein"/>
    <property type="match status" value="1"/>
</dbReference>
<evidence type="ECO:0000259" key="1">
    <source>
        <dbReference type="PROSITE" id="PS51094"/>
    </source>
</evidence>
<dbReference type="PANTHER" id="PTHR47738">
    <property type="entry name" value="PTS SYSTEM FRUCTOSE-LIKE EIIA COMPONENT-RELATED"/>
    <property type="match status" value="1"/>
</dbReference>
<dbReference type="PROSITE" id="PS00372">
    <property type="entry name" value="PTS_EIIA_TYPE_2_HIS"/>
    <property type="match status" value="1"/>
</dbReference>